<keyword evidence="3" id="KW-1185">Reference proteome</keyword>
<dbReference type="PANTHER" id="PTHR12480">
    <property type="entry name" value="ARGININE DEMETHYLASE AND LYSYL-HYDROXYLASE JMJD"/>
    <property type="match status" value="1"/>
</dbReference>
<dbReference type="InterPro" id="IPR041667">
    <property type="entry name" value="Cupin_8"/>
</dbReference>
<dbReference type="PROSITE" id="PS51184">
    <property type="entry name" value="JMJC"/>
    <property type="match status" value="1"/>
</dbReference>
<evidence type="ECO:0000313" key="3">
    <source>
        <dbReference type="Proteomes" id="UP001189429"/>
    </source>
</evidence>
<name>A0ABN9TUU2_9DINO</name>
<gene>
    <name evidence="2" type="ORF">PCOR1329_LOCUS42560</name>
</gene>
<proteinExistence type="predicted"/>
<reference evidence="2" key="1">
    <citation type="submission" date="2023-10" db="EMBL/GenBank/DDBJ databases">
        <authorList>
            <person name="Chen Y."/>
            <person name="Shah S."/>
            <person name="Dougan E. K."/>
            <person name="Thang M."/>
            <person name="Chan C."/>
        </authorList>
    </citation>
    <scope>NUCLEOTIDE SEQUENCE [LARGE SCALE GENOMIC DNA]</scope>
</reference>
<feature type="domain" description="JmjC" evidence="1">
    <location>
        <begin position="78"/>
        <end position="173"/>
    </location>
</feature>
<dbReference type="SUPFAM" id="SSF51197">
    <property type="entry name" value="Clavaminate synthase-like"/>
    <property type="match status" value="1"/>
</dbReference>
<organism evidence="2 3">
    <name type="scientific">Prorocentrum cordatum</name>
    <dbReference type="NCBI Taxonomy" id="2364126"/>
    <lineage>
        <taxon>Eukaryota</taxon>
        <taxon>Sar</taxon>
        <taxon>Alveolata</taxon>
        <taxon>Dinophyceae</taxon>
        <taxon>Prorocentrales</taxon>
        <taxon>Prorocentraceae</taxon>
        <taxon>Prorocentrum</taxon>
    </lineage>
</organism>
<feature type="non-terminal residue" evidence="2">
    <location>
        <position position="1"/>
    </location>
</feature>
<comment type="caution">
    <text evidence="2">The sequence shown here is derived from an EMBL/GenBank/DDBJ whole genome shotgun (WGS) entry which is preliminary data.</text>
</comment>
<dbReference type="Proteomes" id="UP001189429">
    <property type="component" value="Unassembled WGS sequence"/>
</dbReference>
<evidence type="ECO:0000259" key="1">
    <source>
        <dbReference type="PROSITE" id="PS51184"/>
    </source>
</evidence>
<dbReference type="Gene3D" id="2.60.120.650">
    <property type="entry name" value="Cupin"/>
    <property type="match status" value="1"/>
</dbReference>
<dbReference type="EMBL" id="CAUYUJ010015114">
    <property type="protein sequence ID" value="CAK0850010.1"/>
    <property type="molecule type" value="Genomic_DNA"/>
</dbReference>
<sequence>EHFQATSTPALLRGAASDWPAMSRWSVAGFADAFGHQKMVCDHRCGLEMRMADFWHYTEHQTDDAPLYLFDHRLAECPALRPLRGDYAEPAALPAAADLLEGLAPAACPPRRWLLVGPRRSGSALHKDPLGTSAWNALVVGTKLWVLFPPATPPEWLLPCPRGVRGDSGGPRP</sequence>
<evidence type="ECO:0000313" key="2">
    <source>
        <dbReference type="EMBL" id="CAK0850010.1"/>
    </source>
</evidence>
<dbReference type="Pfam" id="PF13621">
    <property type="entry name" value="Cupin_8"/>
    <property type="match status" value="1"/>
</dbReference>
<accession>A0ABN9TUU2</accession>
<protein>
    <recommendedName>
        <fullName evidence="1">JmjC domain-containing protein</fullName>
    </recommendedName>
</protein>
<dbReference type="InterPro" id="IPR050910">
    <property type="entry name" value="JMJD6_ArgDemeth/LysHydrox"/>
</dbReference>
<dbReference type="InterPro" id="IPR003347">
    <property type="entry name" value="JmjC_dom"/>
</dbReference>